<keyword evidence="1" id="KW-0472">Membrane</keyword>
<accession>A0A0N9R0C7</accession>
<keyword evidence="1" id="KW-0812">Transmembrane</keyword>
<keyword evidence="3" id="KW-1185">Reference proteome</keyword>
<feature type="transmembrane region" description="Helical" evidence="1">
    <location>
        <begin position="12"/>
        <end position="31"/>
    </location>
</feature>
<dbReference type="Proteomes" id="UP000203826">
    <property type="component" value="Segment"/>
</dbReference>
<evidence type="ECO:0000313" key="3">
    <source>
        <dbReference type="Proteomes" id="UP000203826"/>
    </source>
</evidence>
<proteinExistence type="predicted"/>
<gene>
    <name evidence="2" type="ORF">ceV_027</name>
</gene>
<sequence length="113" mass="12968">MSLGKSMFKFKNSILSIICIIFFILICRNLLNNYNLNREGVTFSKFDNRTFFTKPWDNFCIPTAPTCQKEFLEKPGMIGVFPIGCHCEKSGIATSPPAIPDSCYDIDHSYYYK</sequence>
<evidence type="ECO:0000256" key="1">
    <source>
        <dbReference type="SAM" id="Phobius"/>
    </source>
</evidence>
<dbReference type="EMBL" id="KT820662">
    <property type="protein sequence ID" value="ALH22933.1"/>
    <property type="molecule type" value="Genomic_DNA"/>
</dbReference>
<organism evidence="2 3">
    <name type="scientific">Chrysochromulina ericina virus CeV-01B</name>
    <dbReference type="NCBI Taxonomy" id="3070830"/>
    <lineage>
        <taxon>Viruses</taxon>
        <taxon>Varidnaviria</taxon>
        <taxon>Bamfordvirae</taxon>
        <taxon>Nucleocytoviricota</taxon>
        <taxon>Megaviricetes</taxon>
        <taxon>Imitervirales</taxon>
        <taxon>Mesomimiviridae</taxon>
        <taxon>Tethysvirus</taxon>
        <taxon>Tethysvirus raunefjordenense</taxon>
    </lineage>
</organism>
<dbReference type="KEGG" id="vg:26048894"/>
<keyword evidence="1" id="KW-1133">Transmembrane helix</keyword>
<evidence type="ECO:0000313" key="2">
    <source>
        <dbReference type="EMBL" id="ALH22933.1"/>
    </source>
</evidence>
<protein>
    <submittedName>
        <fullName evidence="2">Uncharacterized protein</fullName>
    </submittedName>
</protein>
<reference evidence="2 3" key="1">
    <citation type="journal article" date="2015" name="Genome Announc.">
        <title>The 474-Kilobase-Pair Complete Genome Sequence of CeV-01B, a Virus Infecting Haptolina (Chrysochromulina) ericina (Prymnesiophyceae).</title>
        <authorList>
            <person name="Gallot-Lavallee L."/>
            <person name="Pagarete A."/>
            <person name="Legendre M."/>
            <person name="Santini S."/>
            <person name="Sandaa R.A."/>
            <person name="Himmelbauer H."/>
            <person name="Ogata H."/>
            <person name="Bratbak G."/>
            <person name="Claverie J.M."/>
        </authorList>
    </citation>
    <scope>NUCLEOTIDE SEQUENCE [LARGE SCALE GENOMIC DNA]</scope>
    <source>
        <strain evidence="2">CeV-01B</strain>
    </source>
</reference>
<name>A0A0N9R0C7_9VIRU</name>